<gene>
    <name evidence="6" type="ORF">TraAM80_03019</name>
</gene>
<dbReference type="InterPro" id="IPR013783">
    <property type="entry name" value="Ig-like_fold"/>
</dbReference>
<dbReference type="OrthoDB" id="7862313at2759"/>
<dbReference type="GO" id="GO:0046856">
    <property type="term" value="P:phosphatidylinositol dephosphorylation"/>
    <property type="evidence" value="ECO:0007669"/>
    <property type="project" value="InterPro"/>
</dbReference>
<dbReference type="SUPFAM" id="SSF48350">
    <property type="entry name" value="GTPase activation domain, GAP"/>
    <property type="match status" value="1"/>
</dbReference>
<accession>A0A422NRC5</accession>
<keyword evidence="6" id="KW-0378">Hydrolase</keyword>
<dbReference type="AlphaFoldDB" id="A0A422NRC5"/>
<keyword evidence="7" id="KW-1185">Reference proteome</keyword>
<dbReference type="GO" id="GO:0004445">
    <property type="term" value="F:inositol-polyphosphate 5-phosphatase activity"/>
    <property type="evidence" value="ECO:0007669"/>
    <property type="project" value="UniProtKB-EC"/>
</dbReference>
<dbReference type="EC" id="3.1.3.36" evidence="6"/>
<evidence type="ECO:0000256" key="3">
    <source>
        <dbReference type="ARBA" id="ARBA00022753"/>
    </source>
</evidence>
<dbReference type="GeneID" id="40326952"/>
<evidence type="ECO:0000256" key="1">
    <source>
        <dbReference type="ARBA" id="ARBA00004146"/>
    </source>
</evidence>
<evidence type="ECO:0000256" key="4">
    <source>
        <dbReference type="ARBA" id="ARBA00023329"/>
    </source>
</evidence>
<comment type="caution">
    <text evidence="6">The sequence shown here is derived from an EMBL/GenBank/DDBJ whole genome shotgun (WGS) entry which is preliminary data.</text>
</comment>
<dbReference type="InterPro" id="IPR036691">
    <property type="entry name" value="Endo/exonu/phosph_ase_sf"/>
</dbReference>
<dbReference type="PANTHER" id="PTHR11200">
    <property type="entry name" value="INOSITOL 5-PHOSPHATASE"/>
    <property type="match status" value="1"/>
</dbReference>
<protein>
    <submittedName>
        <fullName evidence="6">Putative inositol/phosphatidylinositol phosphatase</fullName>
        <ecNumber evidence="6">3.1.3.36</ecNumber>
        <ecNumber evidence="6">3.1.3.56</ecNumber>
    </submittedName>
</protein>
<dbReference type="OMA" id="WLGCSER"/>
<dbReference type="GO" id="GO:0030670">
    <property type="term" value="C:phagocytic vesicle membrane"/>
    <property type="evidence" value="ECO:0007669"/>
    <property type="project" value="UniProtKB-SubCell"/>
</dbReference>
<dbReference type="InterPro" id="IPR008936">
    <property type="entry name" value="Rho_GTPase_activation_prot"/>
</dbReference>
<name>A0A422NRC5_TRYRA</name>
<organism evidence="6 7">
    <name type="scientific">Trypanosoma rangeli</name>
    <dbReference type="NCBI Taxonomy" id="5698"/>
    <lineage>
        <taxon>Eukaryota</taxon>
        <taxon>Discoba</taxon>
        <taxon>Euglenozoa</taxon>
        <taxon>Kinetoplastea</taxon>
        <taxon>Metakinetoplastina</taxon>
        <taxon>Trypanosomatida</taxon>
        <taxon>Trypanosomatidae</taxon>
        <taxon>Trypanosoma</taxon>
        <taxon>Herpetosoma</taxon>
    </lineage>
</organism>
<evidence type="ECO:0000259" key="5">
    <source>
        <dbReference type="PROSITE" id="PS50238"/>
    </source>
</evidence>
<dbReference type="EMBL" id="MKGL01000075">
    <property type="protein sequence ID" value="RNF07974.1"/>
    <property type="molecule type" value="Genomic_DNA"/>
</dbReference>
<dbReference type="Proteomes" id="UP000283634">
    <property type="component" value="Unassembled WGS sequence"/>
</dbReference>
<dbReference type="InterPro" id="IPR000198">
    <property type="entry name" value="RhoGAP_dom"/>
</dbReference>
<dbReference type="GO" id="GO:0004439">
    <property type="term" value="F:phosphatidylinositol-4,5-bisphosphate 5-phosphatase activity"/>
    <property type="evidence" value="ECO:0007669"/>
    <property type="project" value="UniProtKB-EC"/>
</dbReference>
<dbReference type="GO" id="GO:0031901">
    <property type="term" value="C:early endosome membrane"/>
    <property type="evidence" value="ECO:0007669"/>
    <property type="project" value="UniProtKB-SubCell"/>
</dbReference>
<dbReference type="EC" id="3.1.3.56" evidence="6"/>
<reference evidence="6 7" key="1">
    <citation type="journal article" date="2018" name="BMC Genomics">
        <title>Genomic comparison of Trypanosoma conorhini and Trypanosoma rangeli to Trypanosoma cruzi strains of high and low virulence.</title>
        <authorList>
            <person name="Bradwell K.R."/>
            <person name="Koparde V.N."/>
            <person name="Matveyev A.V."/>
            <person name="Serrano M.G."/>
            <person name="Alves J.M."/>
            <person name="Parikh H."/>
            <person name="Huang B."/>
            <person name="Lee V."/>
            <person name="Espinosa-Alvarez O."/>
            <person name="Ortiz P.A."/>
            <person name="Costa-Martins A.G."/>
            <person name="Teixeira M.M."/>
            <person name="Buck G.A."/>
        </authorList>
    </citation>
    <scope>NUCLEOTIDE SEQUENCE [LARGE SCALE GENOMIC DNA]</scope>
    <source>
        <strain evidence="6 7">AM80</strain>
    </source>
</reference>
<dbReference type="Gene3D" id="2.60.40.10">
    <property type="entry name" value="Immunoglobulins"/>
    <property type="match status" value="1"/>
</dbReference>
<dbReference type="GO" id="GO:0007165">
    <property type="term" value="P:signal transduction"/>
    <property type="evidence" value="ECO:0007669"/>
    <property type="project" value="InterPro"/>
</dbReference>
<dbReference type="SMART" id="SM00324">
    <property type="entry name" value="RhoGAP"/>
    <property type="match status" value="1"/>
</dbReference>
<dbReference type="FunFam" id="3.60.10.10:FF:000128">
    <property type="entry name" value="Inositol/phosphatidylinositol phosphatase, putative"/>
    <property type="match status" value="1"/>
</dbReference>
<feature type="domain" description="Rho-GAP" evidence="5">
    <location>
        <begin position="570"/>
        <end position="783"/>
    </location>
</feature>
<comment type="subcellular location">
    <subcellularLocation>
        <location evidence="2">Cytoplasmic vesicle</location>
        <location evidence="2">Phagosome membrane</location>
    </subcellularLocation>
    <subcellularLocation>
        <location evidence="1">Early endosome membrane</location>
    </subcellularLocation>
</comment>
<dbReference type="Gene3D" id="3.60.10.10">
    <property type="entry name" value="Endonuclease/exonuclease/phosphatase"/>
    <property type="match status" value="1"/>
</dbReference>
<dbReference type="SUPFAM" id="SSF56219">
    <property type="entry name" value="DNase I-like"/>
    <property type="match status" value="1"/>
</dbReference>
<dbReference type="PANTHER" id="PTHR11200:SF300">
    <property type="entry name" value="TYPE II INOSITOL 1,4,5-TRISPHOSPHATE 5-PHOSPHATASE"/>
    <property type="match status" value="1"/>
</dbReference>
<dbReference type="InterPro" id="IPR046985">
    <property type="entry name" value="IP5"/>
</dbReference>
<keyword evidence="3" id="KW-0967">Endosome</keyword>
<dbReference type="Gene3D" id="1.10.555.10">
    <property type="entry name" value="Rho GTPase activation protein"/>
    <property type="match status" value="1"/>
</dbReference>
<keyword evidence="4" id="KW-0968">Cytoplasmic vesicle</keyword>
<dbReference type="PROSITE" id="PS50238">
    <property type="entry name" value="RHOGAP"/>
    <property type="match status" value="1"/>
</dbReference>
<dbReference type="Pfam" id="PF00620">
    <property type="entry name" value="RhoGAP"/>
    <property type="match status" value="1"/>
</dbReference>
<dbReference type="RefSeq" id="XP_029240135.1">
    <property type="nucleotide sequence ID" value="XM_029380002.1"/>
</dbReference>
<proteinExistence type="predicted"/>
<dbReference type="InterPro" id="IPR000300">
    <property type="entry name" value="IPPc"/>
</dbReference>
<sequence>MVAIIPGLPAAFDVEHDRMEDVFASVKSRAVGKDGNPLSPEEAWVQQELQHYENLYTEQQELMVCLVTFNVACKKPPANLSTLISLKMAEDANRPVDLVMVSLQEVDMGASAMLKEETEAATPWIMGLHAAVGADLHTVSNKPYYAFPPKQLVGLLLCVYLRRQLLPHMQDMSLMTVATGALGSMGNKGAIGLRFVLYRTSLCLINVHLAAGHNNVLKRNADASTIFECMDFNAQKRQALVAAIGDGYIPPEYMDQSPELRPHDHDIVIVAGDLNYRVNLSYEEAVELSLRRDVTRLLMHDELVSELANSHSPWWGFMDLTPTFPPTYRYDIGMNVYDTSEKQRVPSYTDRIVTWTKRKSHQKLICVESLQAIVDIVSSDHKPVQALLRLPIRCEVEEKKKSVTQSLRDRITQVGLDRSSSAKTSITPAVLDFGVQKFYDCGARNVLTISNAGDCVALVKVFRQRNQDVSEGAWLRVYPSNFSILPGETKEVVVECQLHPRCMWWMSRWRPFEGHGQLNLSSMLLVFVSQGPVHLVECKSTILPSVYGNSLENISLLGNEVCITAYGLKEDLEQLRKVVRPQLPKELWFLSEAIYERGARHPDLFTENGSAEACTAIMQHLDTRCEPLPAEFDIQSVATCFITFLQSLQEPVVPFALYAAAIAAGKAGGRAPLVFVQQQLPPQHANVWIYVCALLAFLLRPVNARGNQLTPRIVAKLFSDVLLVRPGVLNRATSGNRAGSQKDIVPPPQGVVTSQSLRQQLQQEKEHAMSLIEYFLMPPPEALR</sequence>
<evidence type="ECO:0000313" key="6">
    <source>
        <dbReference type="EMBL" id="RNF07974.1"/>
    </source>
</evidence>
<dbReference type="SMART" id="SM00128">
    <property type="entry name" value="IPPc"/>
    <property type="match status" value="1"/>
</dbReference>
<dbReference type="Pfam" id="PF22669">
    <property type="entry name" value="Exo_endo_phos2"/>
    <property type="match status" value="1"/>
</dbReference>
<evidence type="ECO:0000256" key="2">
    <source>
        <dbReference type="ARBA" id="ARBA00004580"/>
    </source>
</evidence>
<dbReference type="VEuPathDB" id="TriTrypDB:TRSC58_03549"/>
<evidence type="ECO:0000313" key="7">
    <source>
        <dbReference type="Proteomes" id="UP000283634"/>
    </source>
</evidence>